<dbReference type="OrthoDB" id="3385847at2"/>
<keyword evidence="2" id="KW-1133">Transmembrane helix</keyword>
<evidence type="ECO:0000313" key="4">
    <source>
        <dbReference type="Proteomes" id="UP000000657"/>
    </source>
</evidence>
<dbReference type="RefSeq" id="WP_011603501.1">
    <property type="nucleotide sequence ID" value="NC_008278.1"/>
</dbReference>
<keyword evidence="4" id="KW-1185">Reference proteome</keyword>
<feature type="transmembrane region" description="Helical" evidence="2">
    <location>
        <begin position="68"/>
        <end position="89"/>
    </location>
</feature>
<feature type="transmembrane region" description="Helical" evidence="2">
    <location>
        <begin position="354"/>
        <end position="375"/>
    </location>
</feature>
<protein>
    <submittedName>
        <fullName evidence="3">Uncharacterized protein</fullName>
    </submittedName>
</protein>
<proteinExistence type="predicted"/>
<name>Q0RNA3_FRAAA</name>
<reference evidence="3 4" key="1">
    <citation type="journal article" date="2007" name="Genome Res.">
        <title>Genome characteristics of facultatively symbiotic Frankia sp. strains reflect host range and host plant biogeography.</title>
        <authorList>
            <person name="Normand P."/>
            <person name="Lapierre P."/>
            <person name="Tisa L.S."/>
            <person name="Gogarten J.P."/>
            <person name="Alloisio N."/>
            <person name="Bagnarol E."/>
            <person name="Bassi C.A."/>
            <person name="Berry A.M."/>
            <person name="Bickhart D.M."/>
            <person name="Choisne N."/>
            <person name="Couloux A."/>
            <person name="Cournoyer B."/>
            <person name="Cruveiller S."/>
            <person name="Daubin V."/>
            <person name="Demange N."/>
            <person name="Francino M.P."/>
            <person name="Goltsman E."/>
            <person name="Huang Y."/>
            <person name="Kopp O.R."/>
            <person name="Labarre L."/>
            <person name="Lapidus A."/>
            <person name="Lavire C."/>
            <person name="Marechal J."/>
            <person name="Martinez M."/>
            <person name="Mastronunzio J.E."/>
            <person name="Mullin B.C."/>
            <person name="Niemann J."/>
            <person name="Pujic P."/>
            <person name="Rawnsley T."/>
            <person name="Rouy Z."/>
            <person name="Schenowitz C."/>
            <person name="Sellstedt A."/>
            <person name="Tavares F."/>
            <person name="Tomkins J.P."/>
            <person name="Vallenet D."/>
            <person name="Valverde C."/>
            <person name="Wall L.G."/>
            <person name="Wang Y."/>
            <person name="Medigue C."/>
            <person name="Benson D.R."/>
        </authorList>
    </citation>
    <scope>NUCLEOTIDE SEQUENCE [LARGE SCALE GENOMIC DNA]</scope>
    <source>
        <strain evidence="4">DSM 45986 / CECT 9034 / ACN14a</strain>
    </source>
</reference>
<feature type="transmembrane region" description="Helical" evidence="2">
    <location>
        <begin position="144"/>
        <end position="167"/>
    </location>
</feature>
<dbReference type="Proteomes" id="UP000000657">
    <property type="component" value="Chromosome"/>
</dbReference>
<dbReference type="KEGG" id="fal:FRAAL2337"/>
<evidence type="ECO:0000313" key="3">
    <source>
        <dbReference type="EMBL" id="CAJ60986.1"/>
    </source>
</evidence>
<feature type="region of interest" description="Disordered" evidence="1">
    <location>
        <begin position="441"/>
        <end position="498"/>
    </location>
</feature>
<evidence type="ECO:0000256" key="1">
    <source>
        <dbReference type="SAM" id="MobiDB-lite"/>
    </source>
</evidence>
<accession>Q0RNA3</accession>
<feature type="transmembrane region" description="Helical" evidence="2">
    <location>
        <begin position="387"/>
        <end position="403"/>
    </location>
</feature>
<feature type="transmembrane region" description="Helical" evidence="2">
    <location>
        <begin position="217"/>
        <end position="234"/>
    </location>
</feature>
<keyword evidence="2" id="KW-0472">Membrane</keyword>
<evidence type="ECO:0000256" key="2">
    <source>
        <dbReference type="SAM" id="Phobius"/>
    </source>
</evidence>
<organism evidence="3 4">
    <name type="scientific">Frankia alni (strain DSM 45986 / CECT 9034 / ACN14a)</name>
    <dbReference type="NCBI Taxonomy" id="326424"/>
    <lineage>
        <taxon>Bacteria</taxon>
        <taxon>Bacillati</taxon>
        <taxon>Actinomycetota</taxon>
        <taxon>Actinomycetes</taxon>
        <taxon>Frankiales</taxon>
        <taxon>Frankiaceae</taxon>
        <taxon>Frankia</taxon>
    </lineage>
</organism>
<dbReference type="EMBL" id="CT573213">
    <property type="protein sequence ID" value="CAJ60986.1"/>
    <property type="molecule type" value="Genomic_DNA"/>
</dbReference>
<gene>
    <name evidence="3" type="ordered locus">FRAAL2337</name>
</gene>
<feature type="transmembrane region" description="Helical" evidence="2">
    <location>
        <begin position="187"/>
        <end position="205"/>
    </location>
</feature>
<keyword evidence="2" id="KW-0812">Transmembrane</keyword>
<dbReference type="AlphaFoldDB" id="Q0RNA3"/>
<dbReference type="HOGENOM" id="CLU_536132_0_0_11"/>
<feature type="transmembrane region" description="Helical" evidence="2">
    <location>
        <begin position="31"/>
        <end position="56"/>
    </location>
</feature>
<sequence length="512" mass="53077">MSAALALGLLLQGLAVGLLVYRRWQQAKRSLGLLFVGIAVIYHGATEVLQAVAPVYSDNRLLTTDSDVAVYAILVGVALLFFAGTYRVATREAPDRASFRAGVPDFYDWRFLVVFAVAAVAVTAAGRAATTAGPDPGAESGGQYLAGGFATQFLVVGLALASFAVLVRTRGRWLVLVLTVQCTLHTLAGQRLPVAISVAVVLYLLAVTGIPVRGRQLAWVSGLILLSYLVIHGARADAGRQAFGAGAGVGERVAALGGALAQPERGISRRGVGDLGVRLDGNSYPSIILHQLRTGSPPIGPVTLRDDAMIAIPRFLAPGKLSTALESRSLKVRLSGTYGITSAFDRIPTQLGELLPIGGPVWMVLLAGLGGLLLARAEGALWRRRHPAALLGLLALVAGILQYEGGLVLYTISARGALTLGVALLLWQQAARALRTRRAATASAGRSGDAGEPSGDAGQPSGDDRPGVAGTTPGVSPSRRARPVLRIPPGIHGSAASGLLVGRVSDGREVPL</sequence>
<feature type="transmembrane region" description="Helical" evidence="2">
    <location>
        <begin position="109"/>
        <end position="132"/>
    </location>
</feature>